<dbReference type="GO" id="GO:0005737">
    <property type="term" value="C:cytoplasm"/>
    <property type="evidence" value="ECO:0007669"/>
    <property type="project" value="UniProtKB-SubCell"/>
</dbReference>
<feature type="binding site" evidence="7">
    <location>
        <position position="83"/>
    </location>
    <ligand>
        <name>Zn(2+)</name>
        <dbReference type="ChEBI" id="CHEBI:29105"/>
    </ligand>
</feature>
<feature type="binding site" evidence="7">
    <location>
        <position position="325"/>
    </location>
    <ligand>
        <name>Fe(3+)</name>
        <dbReference type="ChEBI" id="CHEBI:29034"/>
    </ligand>
</feature>
<accession>A0A517DRJ0</accession>
<dbReference type="KEGG" id="sted:SPTER_12830"/>
<dbReference type="EC" id="3.5.2.7" evidence="1 7"/>
<dbReference type="SUPFAM" id="SSF51556">
    <property type="entry name" value="Metallo-dependent hydrolases"/>
    <property type="match status" value="1"/>
</dbReference>
<dbReference type="NCBIfam" id="TIGR01224">
    <property type="entry name" value="hutI"/>
    <property type="match status" value="1"/>
</dbReference>
<proteinExistence type="inferred from homology"/>
<comment type="catalytic activity">
    <reaction evidence="7">
        <text>4-imidazolone-5-propanoate + H2O = N-formimidoyl-L-glutamate</text>
        <dbReference type="Rhea" id="RHEA:23660"/>
        <dbReference type="ChEBI" id="CHEBI:15377"/>
        <dbReference type="ChEBI" id="CHEBI:58928"/>
        <dbReference type="ChEBI" id="CHEBI:77893"/>
        <dbReference type="EC" id="3.5.2.7"/>
    </reaction>
</comment>
<name>A0A517DRJ0_9FIRM</name>
<comment type="subcellular location">
    <subcellularLocation>
        <location evidence="7">Cytoplasm</location>
    </subcellularLocation>
</comment>
<dbReference type="FunFam" id="3.20.20.140:FF:000007">
    <property type="entry name" value="Imidazolonepropionase"/>
    <property type="match status" value="1"/>
</dbReference>
<dbReference type="SUPFAM" id="SSF51338">
    <property type="entry name" value="Composite domain of metallo-dependent hydrolases"/>
    <property type="match status" value="2"/>
</dbReference>
<evidence type="ECO:0000256" key="6">
    <source>
        <dbReference type="ARBA" id="ARBA00023004"/>
    </source>
</evidence>
<dbReference type="AlphaFoldDB" id="A0A517DRJ0"/>
<dbReference type="Pfam" id="PF01979">
    <property type="entry name" value="Amidohydro_1"/>
    <property type="match status" value="1"/>
</dbReference>
<dbReference type="GO" id="GO:0019557">
    <property type="term" value="P:L-histidine catabolic process to glutamate and formate"/>
    <property type="evidence" value="ECO:0007669"/>
    <property type="project" value="UniProtKB-UniPathway"/>
</dbReference>
<feature type="binding site" evidence="7">
    <location>
        <position position="83"/>
    </location>
    <ligand>
        <name>Fe(3+)</name>
        <dbReference type="ChEBI" id="CHEBI:29034"/>
    </ligand>
</feature>
<dbReference type="EMBL" id="CP036259">
    <property type="protein sequence ID" value="QDR79974.1"/>
    <property type="molecule type" value="Genomic_DNA"/>
</dbReference>
<feature type="binding site" evidence="7">
    <location>
        <position position="153"/>
    </location>
    <ligand>
        <name>N-formimidoyl-L-glutamate</name>
        <dbReference type="ChEBI" id="CHEBI:58928"/>
    </ligand>
</feature>
<dbReference type="GO" id="GO:0008270">
    <property type="term" value="F:zinc ion binding"/>
    <property type="evidence" value="ECO:0007669"/>
    <property type="project" value="UniProtKB-UniRule"/>
</dbReference>
<keyword evidence="7" id="KW-0963">Cytoplasm</keyword>
<dbReference type="Gene3D" id="3.20.20.140">
    <property type="entry name" value="Metal-dependent hydrolases"/>
    <property type="match status" value="1"/>
</dbReference>
<comment type="function">
    <text evidence="7">Catalyzes the hydrolytic cleavage of the carbon-nitrogen bond in imidazolone-5-propanoate to yield N-formimidoyl-L-glutamate. It is the third step in the universal histidine degradation pathway.</text>
</comment>
<feature type="binding site" evidence="7">
    <location>
        <position position="186"/>
    </location>
    <ligand>
        <name>4-imidazolone-5-propanoate</name>
        <dbReference type="ChEBI" id="CHEBI:77893"/>
    </ligand>
</feature>
<feature type="domain" description="Amidohydrolase-related" evidence="8">
    <location>
        <begin position="73"/>
        <end position="411"/>
    </location>
</feature>
<comment type="similarity">
    <text evidence="7">Belongs to the metallo-dependent hydrolases superfamily. HutI family.</text>
</comment>
<dbReference type="InterPro" id="IPR011059">
    <property type="entry name" value="Metal-dep_hydrolase_composite"/>
</dbReference>
<evidence type="ECO:0000256" key="7">
    <source>
        <dbReference type="HAMAP-Rule" id="MF_00372"/>
    </source>
</evidence>
<feature type="binding site" evidence="7">
    <location>
        <position position="153"/>
    </location>
    <ligand>
        <name>4-imidazolone-5-propanoate</name>
        <dbReference type="ChEBI" id="CHEBI:77893"/>
    </ligand>
</feature>
<feature type="binding site" evidence="7">
    <location>
        <position position="90"/>
    </location>
    <ligand>
        <name>4-imidazolone-5-propanoate</name>
        <dbReference type="ChEBI" id="CHEBI:77893"/>
    </ligand>
</feature>
<dbReference type="Gene3D" id="2.30.40.10">
    <property type="entry name" value="Urease, subunit C, domain 1"/>
    <property type="match status" value="1"/>
</dbReference>
<evidence type="ECO:0000256" key="4">
    <source>
        <dbReference type="ARBA" id="ARBA00022808"/>
    </source>
</evidence>
<dbReference type="PANTHER" id="PTHR42752:SF1">
    <property type="entry name" value="IMIDAZOLONEPROPIONASE-RELATED"/>
    <property type="match status" value="1"/>
</dbReference>
<keyword evidence="3 7" id="KW-0378">Hydrolase</keyword>
<feature type="binding site" evidence="7">
    <location>
        <position position="327"/>
    </location>
    <ligand>
        <name>N-formimidoyl-L-glutamate</name>
        <dbReference type="ChEBI" id="CHEBI:58928"/>
    </ligand>
</feature>
<feature type="binding site" evidence="7">
    <location>
        <position position="251"/>
    </location>
    <ligand>
        <name>Fe(3+)</name>
        <dbReference type="ChEBI" id="CHEBI:29034"/>
    </ligand>
</feature>
<feature type="binding site" evidence="7">
    <location>
        <position position="329"/>
    </location>
    <ligand>
        <name>N-formimidoyl-L-glutamate</name>
        <dbReference type="ChEBI" id="CHEBI:58928"/>
    </ligand>
</feature>
<dbReference type="CDD" id="cd01296">
    <property type="entry name" value="Imidazolone-5PH"/>
    <property type="match status" value="1"/>
</dbReference>
<feature type="binding site" evidence="7">
    <location>
        <position position="325"/>
    </location>
    <ligand>
        <name>Zn(2+)</name>
        <dbReference type="ChEBI" id="CHEBI:29105"/>
    </ligand>
</feature>
<feature type="binding site" evidence="7">
    <location>
        <position position="254"/>
    </location>
    <ligand>
        <name>4-imidazolone-5-propanoate</name>
        <dbReference type="ChEBI" id="CHEBI:77893"/>
    </ligand>
</feature>
<sequence length="429" mass="45410">MAGKKLLIKHAAELITCAGPAPKQGPAMGDIGMIPDGALLAEDGRISWVGPTAALPALDESQWEVIDAAGQCVLPGFVDSHTHMVFGGYRAEEFFWRLSGTPYLEILERGGGILNTVEATRAASLAELKELAGRRLRSMLAMGVTTVEGKSGYGLDKETELRQLAVMAELNREQPVEIVPTFMGAHAVPPEYKGRTDAYVDYLIAEVLPAVSAQGIAEFCDVFCEQGVFSLAQSRRLLTAAKGLGLKAKLHADEIVALGGAELAAELEACSADHLLQASAAGIAALGKKRTVATLLPMTAFCLREPYARARAMIDSGVAVALATDYNPGSCFSHSIPLVAALAAIQLGMTPAEVVTALTINGAAAVNRADRVGSLEVGKQADAVILEYPSHLFLVYHAGMNLVDKVIKQGQLSWSKADNIDNIHREGKL</sequence>
<keyword evidence="10" id="KW-1185">Reference proteome</keyword>
<comment type="cofactor">
    <cofactor evidence="7">
        <name>Zn(2+)</name>
        <dbReference type="ChEBI" id="CHEBI:29105"/>
    </cofactor>
    <cofactor evidence="7">
        <name>Fe(3+)</name>
        <dbReference type="ChEBI" id="CHEBI:29034"/>
    </cofactor>
    <text evidence="7">Binds 1 zinc or iron ion per subunit.</text>
</comment>
<dbReference type="GO" id="GO:0019556">
    <property type="term" value="P:L-histidine catabolic process to glutamate and formamide"/>
    <property type="evidence" value="ECO:0007669"/>
    <property type="project" value="UniProtKB-UniRule"/>
</dbReference>
<evidence type="ECO:0000313" key="10">
    <source>
        <dbReference type="Proteomes" id="UP000320776"/>
    </source>
</evidence>
<feature type="binding site" evidence="7">
    <location>
        <position position="81"/>
    </location>
    <ligand>
        <name>Zn(2+)</name>
        <dbReference type="ChEBI" id="CHEBI:29105"/>
    </ligand>
</feature>
<dbReference type="OrthoDB" id="9775607at2"/>
<evidence type="ECO:0000259" key="8">
    <source>
        <dbReference type="Pfam" id="PF01979"/>
    </source>
</evidence>
<dbReference type="RefSeq" id="WP_144349549.1">
    <property type="nucleotide sequence ID" value="NZ_CP036259.1"/>
</dbReference>
<dbReference type="GO" id="GO:0050480">
    <property type="term" value="F:imidazolonepropionase activity"/>
    <property type="evidence" value="ECO:0007669"/>
    <property type="project" value="UniProtKB-UniRule"/>
</dbReference>
<evidence type="ECO:0000256" key="1">
    <source>
        <dbReference type="ARBA" id="ARBA00012864"/>
    </source>
</evidence>
<keyword evidence="5 7" id="KW-0862">Zinc</keyword>
<evidence type="ECO:0000313" key="9">
    <source>
        <dbReference type="EMBL" id="QDR79974.1"/>
    </source>
</evidence>
<dbReference type="InterPro" id="IPR006680">
    <property type="entry name" value="Amidohydro-rel"/>
</dbReference>
<reference evidence="9 10" key="1">
    <citation type="submission" date="2019-02" db="EMBL/GenBank/DDBJ databases">
        <title>Closed genome of Sporomusa termitida DSM 4440.</title>
        <authorList>
            <person name="Poehlein A."/>
            <person name="Daniel R."/>
        </authorList>
    </citation>
    <scope>NUCLEOTIDE SEQUENCE [LARGE SCALE GENOMIC DNA]</scope>
    <source>
        <strain evidence="9 10">DSM 4440</strain>
    </source>
</reference>
<dbReference type="Proteomes" id="UP000320776">
    <property type="component" value="Chromosome"/>
</dbReference>
<evidence type="ECO:0000256" key="2">
    <source>
        <dbReference type="ARBA" id="ARBA00022723"/>
    </source>
</evidence>
<keyword evidence="2 7" id="KW-0479">Metal-binding</keyword>
<dbReference type="PANTHER" id="PTHR42752">
    <property type="entry name" value="IMIDAZOLONEPROPIONASE"/>
    <property type="match status" value="1"/>
</dbReference>
<dbReference type="GO" id="GO:0005506">
    <property type="term" value="F:iron ion binding"/>
    <property type="evidence" value="ECO:0007669"/>
    <property type="project" value="UniProtKB-UniRule"/>
</dbReference>
<protein>
    <recommendedName>
        <fullName evidence="1 7">Imidazolonepropionase</fullName>
        <ecNumber evidence="1 7">3.5.2.7</ecNumber>
    </recommendedName>
    <alternativeName>
        <fullName evidence="7">Imidazolone-5-propionate hydrolase</fullName>
    </alternativeName>
</protein>
<dbReference type="HAMAP" id="MF_00372">
    <property type="entry name" value="HutI"/>
    <property type="match status" value="1"/>
</dbReference>
<evidence type="ECO:0000256" key="5">
    <source>
        <dbReference type="ARBA" id="ARBA00022833"/>
    </source>
</evidence>
<keyword evidence="4 7" id="KW-0369">Histidine metabolism</keyword>
<dbReference type="UniPathway" id="UPA00379">
    <property type="reaction ID" value="UER00551"/>
</dbReference>
<gene>
    <name evidence="9" type="primary">hutI_1</name>
    <name evidence="7" type="synonym">hutI</name>
    <name evidence="9" type="ORF">SPTER_12830</name>
</gene>
<evidence type="ECO:0000256" key="3">
    <source>
        <dbReference type="ARBA" id="ARBA00022801"/>
    </source>
</evidence>
<keyword evidence="6 7" id="KW-0408">Iron</keyword>
<feature type="binding site" evidence="7">
    <location>
        <position position="81"/>
    </location>
    <ligand>
        <name>Fe(3+)</name>
        <dbReference type="ChEBI" id="CHEBI:29034"/>
    </ligand>
</feature>
<organism evidence="9 10">
    <name type="scientific">Sporomusa termitida</name>
    <dbReference type="NCBI Taxonomy" id="2377"/>
    <lineage>
        <taxon>Bacteria</taxon>
        <taxon>Bacillati</taxon>
        <taxon>Bacillota</taxon>
        <taxon>Negativicutes</taxon>
        <taxon>Selenomonadales</taxon>
        <taxon>Sporomusaceae</taxon>
        <taxon>Sporomusa</taxon>
    </lineage>
</organism>
<dbReference type="InterPro" id="IPR032466">
    <property type="entry name" value="Metal_Hydrolase"/>
</dbReference>
<comment type="pathway">
    <text evidence="7">Amino-acid degradation; L-histidine degradation into L-glutamate; N-formimidoyl-L-glutamate from L-histidine: step 3/3.</text>
</comment>
<feature type="binding site" evidence="7">
    <location>
        <position position="251"/>
    </location>
    <ligand>
        <name>Zn(2+)</name>
        <dbReference type="ChEBI" id="CHEBI:29105"/>
    </ligand>
</feature>
<feature type="binding site" evidence="7">
    <location>
        <position position="330"/>
    </location>
    <ligand>
        <name>4-imidazolone-5-propanoate</name>
        <dbReference type="ChEBI" id="CHEBI:77893"/>
    </ligand>
</feature>
<dbReference type="InterPro" id="IPR005920">
    <property type="entry name" value="HutI"/>
</dbReference>